<proteinExistence type="predicted"/>
<dbReference type="GO" id="GO:0003729">
    <property type="term" value="F:mRNA binding"/>
    <property type="evidence" value="ECO:0007669"/>
    <property type="project" value="TreeGrafter"/>
</dbReference>
<evidence type="ECO:0000256" key="2">
    <source>
        <dbReference type="ARBA" id="ARBA00022574"/>
    </source>
</evidence>
<evidence type="ECO:0000256" key="3">
    <source>
        <dbReference type="ARBA" id="ARBA00022737"/>
    </source>
</evidence>
<evidence type="ECO:0000256" key="1">
    <source>
        <dbReference type="ARBA" id="ARBA00022540"/>
    </source>
</evidence>
<comment type="caution">
    <text evidence="5">The sequence shown here is derived from an EMBL/GenBank/DDBJ whole genome shotgun (WGS) entry which is preliminary data.</text>
</comment>
<dbReference type="PANTHER" id="PTHR13227">
    <property type="entry name" value="EUKARYOTIC TRANSLATION INITIATION FACTOR 2A"/>
    <property type="match status" value="1"/>
</dbReference>
<gene>
    <name evidence="5" type="ORF">G2W53_035209</name>
</gene>
<dbReference type="GO" id="GO:0000049">
    <property type="term" value="F:tRNA binding"/>
    <property type="evidence" value="ECO:0007669"/>
    <property type="project" value="TreeGrafter"/>
</dbReference>
<dbReference type="InterPro" id="IPR011387">
    <property type="entry name" value="TIF2A"/>
</dbReference>
<evidence type="ECO:0000313" key="5">
    <source>
        <dbReference type="EMBL" id="KAF7808466.1"/>
    </source>
</evidence>
<sequence>MGVFTLRKLNDPVTCGNCAMPLIQFSSDEAVAFRMATNEVQFFNTEDFSKGVIYRLKVPGVAAIELSRTPGSHVAVFIPESKVCILSFYPYNGGFTFSN</sequence>
<dbReference type="GO" id="GO:0043022">
    <property type="term" value="F:ribosome binding"/>
    <property type="evidence" value="ECO:0007669"/>
    <property type="project" value="TreeGrafter"/>
</dbReference>
<dbReference type="EMBL" id="JAAIUW010000011">
    <property type="protein sequence ID" value="KAF7808466.1"/>
    <property type="molecule type" value="Genomic_DNA"/>
</dbReference>
<evidence type="ECO:0000256" key="4">
    <source>
        <dbReference type="ARBA" id="ARBA00022917"/>
    </source>
</evidence>
<dbReference type="GO" id="GO:0022627">
    <property type="term" value="C:cytosolic small ribosomal subunit"/>
    <property type="evidence" value="ECO:0007669"/>
    <property type="project" value="TreeGrafter"/>
</dbReference>
<dbReference type="Proteomes" id="UP000634136">
    <property type="component" value="Unassembled WGS sequence"/>
</dbReference>
<accession>A0A834SRX0</accession>
<name>A0A834SRX0_9FABA</name>
<keyword evidence="4" id="KW-0648">Protein biosynthesis</keyword>
<keyword evidence="1 5" id="KW-0396">Initiation factor</keyword>
<dbReference type="GO" id="GO:0003743">
    <property type="term" value="F:translation initiation factor activity"/>
    <property type="evidence" value="ECO:0007669"/>
    <property type="project" value="UniProtKB-KW"/>
</dbReference>
<keyword evidence="3" id="KW-0677">Repeat</keyword>
<evidence type="ECO:0000313" key="6">
    <source>
        <dbReference type="Proteomes" id="UP000634136"/>
    </source>
</evidence>
<dbReference type="PANTHER" id="PTHR13227:SF0">
    <property type="entry name" value="EUKARYOTIC TRANSLATION INITIATION FACTOR 2A"/>
    <property type="match status" value="1"/>
</dbReference>
<reference evidence="5" key="1">
    <citation type="submission" date="2020-09" db="EMBL/GenBank/DDBJ databases">
        <title>Genome-Enabled Discovery of Anthraquinone Biosynthesis in Senna tora.</title>
        <authorList>
            <person name="Kang S.-H."/>
            <person name="Pandey R.P."/>
            <person name="Lee C.-M."/>
            <person name="Sim J.-S."/>
            <person name="Jeong J.-T."/>
            <person name="Choi B.-S."/>
            <person name="Jung M."/>
            <person name="Ginzburg D."/>
            <person name="Zhao K."/>
            <person name="Won S.Y."/>
            <person name="Oh T.-J."/>
            <person name="Yu Y."/>
            <person name="Kim N.-H."/>
            <person name="Lee O.R."/>
            <person name="Lee T.-H."/>
            <person name="Bashyal P."/>
            <person name="Kim T.-S."/>
            <person name="Lee W.-H."/>
            <person name="Kawkins C."/>
            <person name="Kim C.-K."/>
            <person name="Kim J.S."/>
            <person name="Ahn B.O."/>
            <person name="Rhee S.Y."/>
            <person name="Sohng J.K."/>
        </authorList>
    </citation>
    <scope>NUCLEOTIDE SEQUENCE</scope>
    <source>
        <tissue evidence="5">Leaf</tissue>
    </source>
</reference>
<dbReference type="AlphaFoldDB" id="A0A834SRX0"/>
<dbReference type="OrthoDB" id="2194683at2759"/>
<protein>
    <submittedName>
        <fullName evidence="5">Eukaryotic translation initiation factor 2A</fullName>
    </submittedName>
</protein>
<organism evidence="5 6">
    <name type="scientific">Senna tora</name>
    <dbReference type="NCBI Taxonomy" id="362788"/>
    <lineage>
        <taxon>Eukaryota</taxon>
        <taxon>Viridiplantae</taxon>
        <taxon>Streptophyta</taxon>
        <taxon>Embryophyta</taxon>
        <taxon>Tracheophyta</taxon>
        <taxon>Spermatophyta</taxon>
        <taxon>Magnoliopsida</taxon>
        <taxon>eudicotyledons</taxon>
        <taxon>Gunneridae</taxon>
        <taxon>Pentapetalae</taxon>
        <taxon>rosids</taxon>
        <taxon>fabids</taxon>
        <taxon>Fabales</taxon>
        <taxon>Fabaceae</taxon>
        <taxon>Caesalpinioideae</taxon>
        <taxon>Cassia clade</taxon>
        <taxon>Senna</taxon>
    </lineage>
</organism>
<keyword evidence="2" id="KW-0853">WD repeat</keyword>
<keyword evidence="6" id="KW-1185">Reference proteome</keyword>